<evidence type="ECO:0000256" key="1">
    <source>
        <dbReference type="SAM" id="Coils"/>
    </source>
</evidence>
<reference evidence="2 3" key="1">
    <citation type="submission" date="2017-06" db="EMBL/GenBank/DDBJ databases">
        <title>Complete genome sequence of Paenibacillus donghaensis KCTC 13049T isolated from East Sea sediment, South Korea.</title>
        <authorList>
            <person name="Jung B.K."/>
            <person name="Hong S.-J."/>
            <person name="Shin J.-H."/>
        </authorList>
    </citation>
    <scope>NUCLEOTIDE SEQUENCE [LARGE SCALE GENOMIC DNA]</scope>
    <source>
        <strain evidence="2 3">KCTC 13049</strain>
    </source>
</reference>
<feature type="coiled-coil region" evidence="1">
    <location>
        <begin position="357"/>
        <end position="391"/>
    </location>
</feature>
<dbReference type="RefSeq" id="WP_087917415.1">
    <property type="nucleotide sequence ID" value="NZ_CP021780.1"/>
</dbReference>
<dbReference type="KEGG" id="pdh:B9T62_23030"/>
<dbReference type="EMBL" id="CP021780">
    <property type="protein sequence ID" value="ASA23425.1"/>
    <property type="molecule type" value="Genomic_DNA"/>
</dbReference>
<keyword evidence="3" id="KW-1185">Reference proteome</keyword>
<dbReference type="AlphaFoldDB" id="A0A2Z2KH78"/>
<keyword evidence="1" id="KW-0175">Coiled coil</keyword>
<evidence type="ECO:0000313" key="2">
    <source>
        <dbReference type="EMBL" id="ASA23425.1"/>
    </source>
</evidence>
<dbReference type="OrthoDB" id="103556at2"/>
<feature type="coiled-coil region" evidence="1">
    <location>
        <begin position="209"/>
        <end position="262"/>
    </location>
</feature>
<organism evidence="2 3">
    <name type="scientific">Paenibacillus donghaensis</name>
    <dbReference type="NCBI Taxonomy" id="414771"/>
    <lineage>
        <taxon>Bacteria</taxon>
        <taxon>Bacillati</taxon>
        <taxon>Bacillota</taxon>
        <taxon>Bacilli</taxon>
        <taxon>Bacillales</taxon>
        <taxon>Paenibacillaceae</taxon>
        <taxon>Paenibacillus</taxon>
    </lineage>
</organism>
<proteinExistence type="predicted"/>
<gene>
    <name evidence="2" type="ORF">B9T62_23030</name>
</gene>
<dbReference type="Gene3D" id="3.40.50.300">
    <property type="entry name" value="P-loop containing nucleotide triphosphate hydrolases"/>
    <property type="match status" value="1"/>
</dbReference>
<accession>A0A2Z2KH78</accession>
<dbReference type="InterPro" id="IPR027417">
    <property type="entry name" value="P-loop_NTPase"/>
</dbReference>
<evidence type="ECO:0000313" key="3">
    <source>
        <dbReference type="Proteomes" id="UP000249890"/>
    </source>
</evidence>
<protein>
    <recommendedName>
        <fullName evidence="4">Rad50/SbcC-type AAA domain-containing protein</fullName>
    </recommendedName>
</protein>
<evidence type="ECO:0008006" key="4">
    <source>
        <dbReference type="Google" id="ProtNLM"/>
    </source>
</evidence>
<sequence>MTVEGFFITELRLVGRNKRNASILFKKGLNVISGASDTGKTYIFQVINYMFGSKNEPKEIDESIGYSTIYLELQTYDGEPYTLKRDIGESTIQVYESEIDKITVLHNFLKLKARHDKKDDENLSSFLLSLINIKEMLLRKNQRGTKVAFSFRHFVGLFMINEEKIISEESPVFSGVNTNRTAEQSALKAILTGADDSHGTELEDPKIYKTRLEGKLEIVTNSLQKMRREIQSNIAKVENYNVEELNNEIERVAGTLSDNSKEMNKHMEEKKTLWTQEQEVKSRIMMLEELLERFYLLEKSYLSDLDRLQFLIEGDHYVSQLYDSNCPICNQSISYEAVQHNHNFQLDDLQAACVEEGNKLRAQLFDLKGTLNNLEEESSTRSQEVKELRQQIGLIDEYIQKQLQPVVFIAKEYLTNLIEMKKIFQEIEINERRVEEYQATQFEIMRDLNKKSQKINYVNEITQDIYEDVANEVENLLKDWNYPDLTSVSIDHEEQDLIVSGKKRANHGKGYRAILNAAFIIALLKYTKKAGLKHPGLVILDSPLTTYKERENQLTEINLNEEVPLDMKQAFFKNLSELNHIFPNVQIIILENIDPNEEVQSKMNYIHFTKIIGVGRYGFIPVDGDAGLILK</sequence>
<dbReference type="Proteomes" id="UP000249890">
    <property type="component" value="Chromosome"/>
</dbReference>
<name>A0A2Z2KH78_9BACL</name>